<dbReference type="InterPro" id="IPR005543">
    <property type="entry name" value="PASTA_dom"/>
</dbReference>
<sequence>MRTFPQLPNTSSRPRPHQRKWPWITGGVFLLLFVVGLAASCASPPQAERAPVSPVATTPVPVEPAEAEVAEPEVALPVVAGRGARAVLDELRALGLTAVTAVSDDASSAVPVPETWVVSAIEPAAGTAVRLSAPVVVRLVAPAPPSPARLPRTVDSAPEAPVDPEPEPEPYVAKTYDAPEPSVYYQNCDAARAAGAAPVYRGDPGYRPKLDRDGDGIGCEN</sequence>
<dbReference type="PROSITE" id="PS51178">
    <property type="entry name" value="PASTA"/>
    <property type="match status" value="1"/>
</dbReference>
<dbReference type="Gene3D" id="3.30.10.20">
    <property type="match status" value="1"/>
</dbReference>
<keyword evidence="2" id="KW-0812">Transmembrane</keyword>
<feature type="compositionally biased region" description="Basic and acidic residues" evidence="1">
    <location>
        <begin position="204"/>
        <end position="215"/>
    </location>
</feature>
<evidence type="ECO:0000313" key="5">
    <source>
        <dbReference type="Proteomes" id="UP001500483"/>
    </source>
</evidence>
<reference evidence="5" key="1">
    <citation type="journal article" date="2019" name="Int. J. Syst. Evol. Microbiol.">
        <title>The Global Catalogue of Microorganisms (GCM) 10K type strain sequencing project: providing services to taxonomists for standard genome sequencing and annotation.</title>
        <authorList>
            <consortium name="The Broad Institute Genomics Platform"/>
            <consortium name="The Broad Institute Genome Sequencing Center for Infectious Disease"/>
            <person name="Wu L."/>
            <person name="Ma J."/>
        </authorList>
    </citation>
    <scope>NUCLEOTIDE SEQUENCE [LARGE SCALE GENOMIC DNA]</scope>
    <source>
        <strain evidence="5">JCM 9687</strain>
    </source>
</reference>
<evidence type="ECO:0000256" key="2">
    <source>
        <dbReference type="SAM" id="Phobius"/>
    </source>
</evidence>
<keyword evidence="2" id="KW-1133">Transmembrane helix</keyword>
<comment type="caution">
    <text evidence="4">The sequence shown here is derived from an EMBL/GenBank/DDBJ whole genome shotgun (WGS) entry which is preliminary data.</text>
</comment>
<evidence type="ECO:0000256" key="1">
    <source>
        <dbReference type="SAM" id="MobiDB-lite"/>
    </source>
</evidence>
<dbReference type="SMART" id="SM00894">
    <property type="entry name" value="Excalibur"/>
    <property type="match status" value="1"/>
</dbReference>
<evidence type="ECO:0000259" key="3">
    <source>
        <dbReference type="PROSITE" id="PS51178"/>
    </source>
</evidence>
<organism evidence="4 5">
    <name type="scientific">Saccharopolyspora gregorii</name>
    <dbReference type="NCBI Taxonomy" id="33914"/>
    <lineage>
        <taxon>Bacteria</taxon>
        <taxon>Bacillati</taxon>
        <taxon>Actinomycetota</taxon>
        <taxon>Actinomycetes</taxon>
        <taxon>Pseudonocardiales</taxon>
        <taxon>Pseudonocardiaceae</taxon>
        <taxon>Saccharopolyspora</taxon>
    </lineage>
</organism>
<gene>
    <name evidence="4" type="ORF">GCM10020366_39870</name>
</gene>
<feature type="transmembrane region" description="Helical" evidence="2">
    <location>
        <begin position="21"/>
        <end position="39"/>
    </location>
</feature>
<proteinExistence type="predicted"/>
<feature type="region of interest" description="Disordered" evidence="1">
    <location>
        <begin position="144"/>
        <end position="175"/>
    </location>
</feature>
<keyword evidence="2" id="KW-0472">Membrane</keyword>
<feature type="region of interest" description="Disordered" evidence="1">
    <location>
        <begin position="196"/>
        <end position="221"/>
    </location>
</feature>
<dbReference type="InterPro" id="IPR008613">
    <property type="entry name" value="Excalibur_Ca-bd_domain"/>
</dbReference>
<feature type="domain" description="PASTA" evidence="3">
    <location>
        <begin position="70"/>
        <end position="141"/>
    </location>
</feature>
<keyword evidence="5" id="KW-1185">Reference proteome</keyword>
<dbReference type="Proteomes" id="UP001500483">
    <property type="component" value="Unassembled WGS sequence"/>
</dbReference>
<dbReference type="Pfam" id="PF05901">
    <property type="entry name" value="Excalibur"/>
    <property type="match status" value="1"/>
</dbReference>
<evidence type="ECO:0000313" key="4">
    <source>
        <dbReference type="EMBL" id="GAA3360325.1"/>
    </source>
</evidence>
<name>A0ABP6RUG2_9PSEU</name>
<protein>
    <recommendedName>
        <fullName evidence="3">PASTA domain-containing protein</fullName>
    </recommendedName>
</protein>
<dbReference type="EMBL" id="BAAAYK010000038">
    <property type="protein sequence ID" value="GAA3360325.1"/>
    <property type="molecule type" value="Genomic_DNA"/>
</dbReference>
<accession>A0ABP6RUG2</accession>